<protein>
    <submittedName>
        <fullName evidence="1">Uncharacterized protein</fullName>
    </submittedName>
</protein>
<evidence type="ECO:0000313" key="1">
    <source>
        <dbReference type="EMBL" id="QHT79687.1"/>
    </source>
</evidence>
<dbReference type="EMBL" id="MN739952">
    <property type="protein sequence ID" value="QHT79687.1"/>
    <property type="molecule type" value="Genomic_DNA"/>
</dbReference>
<reference evidence="1" key="1">
    <citation type="journal article" date="2020" name="Nature">
        <title>Giant virus diversity and host interactions through global metagenomics.</title>
        <authorList>
            <person name="Schulz F."/>
            <person name="Roux S."/>
            <person name="Paez-Espino D."/>
            <person name="Jungbluth S."/>
            <person name="Walsh D.A."/>
            <person name="Denef V.J."/>
            <person name="McMahon K.D."/>
            <person name="Konstantinidis K.T."/>
            <person name="Eloe-Fadrosh E.A."/>
            <person name="Kyrpides N.C."/>
            <person name="Woyke T."/>
        </authorList>
    </citation>
    <scope>NUCLEOTIDE SEQUENCE</scope>
    <source>
        <strain evidence="1">GVMAG-M-3300023184-101</strain>
    </source>
</reference>
<name>A0A6C0HH06_9ZZZZ</name>
<accession>A0A6C0HH06</accession>
<organism evidence="1">
    <name type="scientific">viral metagenome</name>
    <dbReference type="NCBI Taxonomy" id="1070528"/>
    <lineage>
        <taxon>unclassified sequences</taxon>
        <taxon>metagenomes</taxon>
        <taxon>organismal metagenomes</taxon>
    </lineage>
</organism>
<sequence length="165" mass="17765">MTCNCNYGQLPLTSQCTSCNASCSTGTCSSINNVANQKQMWHQVRVPASLYTMNAAALANTQLISNKLAWNQSSDKLLKSIQTAYHPTRGSSTRRTLTSLKPGSCAPGGKGVDIKHNSYDRYLNKLKGGTIAASQNTNVINNPNMLYGNKKRAYGIIAVNPANCC</sequence>
<dbReference type="AlphaFoldDB" id="A0A6C0HH06"/>
<proteinExistence type="predicted"/>